<organism evidence="2 3">
    <name type="scientific">Colocasia esculenta</name>
    <name type="common">Wild taro</name>
    <name type="synonym">Arum esculentum</name>
    <dbReference type="NCBI Taxonomy" id="4460"/>
    <lineage>
        <taxon>Eukaryota</taxon>
        <taxon>Viridiplantae</taxon>
        <taxon>Streptophyta</taxon>
        <taxon>Embryophyta</taxon>
        <taxon>Tracheophyta</taxon>
        <taxon>Spermatophyta</taxon>
        <taxon>Magnoliopsida</taxon>
        <taxon>Liliopsida</taxon>
        <taxon>Araceae</taxon>
        <taxon>Aroideae</taxon>
        <taxon>Colocasieae</taxon>
        <taxon>Colocasia</taxon>
    </lineage>
</organism>
<feature type="non-terminal residue" evidence="2">
    <location>
        <position position="1"/>
    </location>
</feature>
<protein>
    <submittedName>
        <fullName evidence="2">Uncharacterized protein</fullName>
    </submittedName>
</protein>
<name>A0A843UTV0_COLES</name>
<feature type="compositionally biased region" description="Basic and acidic residues" evidence="1">
    <location>
        <begin position="173"/>
        <end position="182"/>
    </location>
</feature>
<dbReference type="AlphaFoldDB" id="A0A843UTV0"/>
<feature type="region of interest" description="Disordered" evidence="1">
    <location>
        <begin position="154"/>
        <end position="182"/>
    </location>
</feature>
<proteinExistence type="predicted"/>
<dbReference type="Proteomes" id="UP000652761">
    <property type="component" value="Unassembled WGS sequence"/>
</dbReference>
<reference evidence="2" key="1">
    <citation type="submission" date="2017-07" db="EMBL/GenBank/DDBJ databases">
        <title>Taro Niue Genome Assembly and Annotation.</title>
        <authorList>
            <person name="Atibalentja N."/>
            <person name="Keating K."/>
            <person name="Fields C.J."/>
        </authorList>
    </citation>
    <scope>NUCLEOTIDE SEQUENCE</scope>
    <source>
        <strain evidence="2">Niue_2</strain>
        <tissue evidence="2">Leaf</tissue>
    </source>
</reference>
<gene>
    <name evidence="2" type="ORF">Taro_019558</name>
</gene>
<evidence type="ECO:0000313" key="3">
    <source>
        <dbReference type="Proteomes" id="UP000652761"/>
    </source>
</evidence>
<accession>A0A843UTV0</accession>
<sequence>MVVVAQPWVSNPFLGAIRGGTGGCSSLTLWHVQGVGWFCMWAVDLVEIRGGCTSGETFLLTWLFGVSRGSAWLFLPDLVEGLAIAGVCCRTVVVAACSPFVASSVSCECERLYSELRVAFLQVLGFSFTRCLVLEGLSMRQIVTITWDPQPRASMSDGVAPGGGRAQVTNLEQKGKNGGDSG</sequence>
<dbReference type="EMBL" id="NMUH01000945">
    <property type="protein sequence ID" value="MQL87025.1"/>
    <property type="molecule type" value="Genomic_DNA"/>
</dbReference>
<keyword evidence="3" id="KW-1185">Reference proteome</keyword>
<evidence type="ECO:0000256" key="1">
    <source>
        <dbReference type="SAM" id="MobiDB-lite"/>
    </source>
</evidence>
<evidence type="ECO:0000313" key="2">
    <source>
        <dbReference type="EMBL" id="MQL87025.1"/>
    </source>
</evidence>
<comment type="caution">
    <text evidence="2">The sequence shown here is derived from an EMBL/GenBank/DDBJ whole genome shotgun (WGS) entry which is preliminary data.</text>
</comment>